<dbReference type="GO" id="GO:0015149">
    <property type="term" value="F:hexose transmembrane transporter activity"/>
    <property type="evidence" value="ECO:0007669"/>
    <property type="project" value="TreeGrafter"/>
</dbReference>
<dbReference type="SUPFAM" id="SSF103473">
    <property type="entry name" value="MFS general substrate transporter"/>
    <property type="match status" value="1"/>
</dbReference>
<dbReference type="PANTHER" id="PTHR23503">
    <property type="entry name" value="SOLUTE CARRIER FAMILY 2"/>
    <property type="match status" value="1"/>
</dbReference>
<keyword evidence="3 5" id="KW-1133">Transmembrane helix</keyword>
<evidence type="ECO:0000313" key="8">
    <source>
        <dbReference type="WBParaSite" id="PEQ_0000864301-mRNA-1"/>
    </source>
</evidence>
<feature type="transmembrane region" description="Helical" evidence="5">
    <location>
        <begin position="109"/>
        <end position="131"/>
    </location>
</feature>
<evidence type="ECO:0000256" key="1">
    <source>
        <dbReference type="ARBA" id="ARBA00004370"/>
    </source>
</evidence>
<comment type="subcellular location">
    <subcellularLocation>
        <location evidence="1">Membrane</location>
    </subcellularLocation>
</comment>
<feature type="transmembrane region" description="Helical" evidence="5">
    <location>
        <begin position="185"/>
        <end position="204"/>
    </location>
</feature>
<evidence type="ECO:0000256" key="6">
    <source>
        <dbReference type="SAM" id="SignalP"/>
    </source>
</evidence>
<evidence type="ECO:0000256" key="4">
    <source>
        <dbReference type="ARBA" id="ARBA00023136"/>
    </source>
</evidence>
<dbReference type="WBParaSite" id="PEQ_0000864301-mRNA-1">
    <property type="protein sequence ID" value="PEQ_0000864301-mRNA-1"/>
    <property type="gene ID" value="PEQ_0000864301"/>
</dbReference>
<feature type="transmembrane region" description="Helical" evidence="5">
    <location>
        <begin position="300"/>
        <end position="322"/>
    </location>
</feature>
<evidence type="ECO:0000313" key="7">
    <source>
        <dbReference type="Proteomes" id="UP000887564"/>
    </source>
</evidence>
<dbReference type="Pfam" id="PF00083">
    <property type="entry name" value="Sugar_tr"/>
    <property type="match status" value="1"/>
</dbReference>
<keyword evidence="6" id="KW-0732">Signal</keyword>
<dbReference type="InterPro" id="IPR036259">
    <property type="entry name" value="MFS_trans_sf"/>
</dbReference>
<dbReference type="AlphaFoldDB" id="A0A914RQL8"/>
<keyword evidence="4 5" id="KW-0472">Membrane</keyword>
<dbReference type="Gene3D" id="1.20.1250.20">
    <property type="entry name" value="MFS general substrate transporter like domains"/>
    <property type="match status" value="1"/>
</dbReference>
<name>A0A914RQL8_PAREQ</name>
<evidence type="ECO:0000256" key="2">
    <source>
        <dbReference type="ARBA" id="ARBA00022692"/>
    </source>
</evidence>
<keyword evidence="2 5" id="KW-0812">Transmembrane</keyword>
<dbReference type="PANTHER" id="PTHR23503:SF17">
    <property type="entry name" value="MAJOR FACILITATOR SUPERFAMILY (MFS) PROFILE DOMAIN-CONTAINING PROTEIN"/>
    <property type="match status" value="1"/>
</dbReference>
<protein>
    <submittedName>
        <fullName evidence="8">Major facilitator superfamily (MFS) profile domain-containing protein</fullName>
    </submittedName>
</protein>
<dbReference type="Proteomes" id="UP000887564">
    <property type="component" value="Unplaced"/>
</dbReference>
<organism evidence="7 8">
    <name type="scientific">Parascaris equorum</name>
    <name type="common">Equine roundworm</name>
    <dbReference type="NCBI Taxonomy" id="6256"/>
    <lineage>
        <taxon>Eukaryota</taxon>
        <taxon>Metazoa</taxon>
        <taxon>Ecdysozoa</taxon>
        <taxon>Nematoda</taxon>
        <taxon>Chromadorea</taxon>
        <taxon>Rhabditida</taxon>
        <taxon>Spirurina</taxon>
        <taxon>Ascaridomorpha</taxon>
        <taxon>Ascaridoidea</taxon>
        <taxon>Ascarididae</taxon>
        <taxon>Parascaris</taxon>
    </lineage>
</organism>
<feature type="transmembrane region" description="Helical" evidence="5">
    <location>
        <begin position="78"/>
        <end position="97"/>
    </location>
</feature>
<feature type="signal peptide" evidence="6">
    <location>
        <begin position="1"/>
        <end position="25"/>
    </location>
</feature>
<feature type="transmembrane region" description="Helical" evidence="5">
    <location>
        <begin position="151"/>
        <end position="173"/>
    </location>
</feature>
<keyword evidence="7" id="KW-1185">Reference proteome</keyword>
<dbReference type="InterPro" id="IPR045263">
    <property type="entry name" value="GLUT"/>
</dbReference>
<proteinExistence type="predicted"/>
<dbReference type="InterPro" id="IPR005828">
    <property type="entry name" value="MFS_sugar_transport-like"/>
</dbReference>
<dbReference type="GO" id="GO:0016020">
    <property type="term" value="C:membrane"/>
    <property type="evidence" value="ECO:0007669"/>
    <property type="project" value="UniProtKB-SubCell"/>
</dbReference>
<evidence type="ECO:0000256" key="5">
    <source>
        <dbReference type="SAM" id="Phobius"/>
    </source>
</evidence>
<reference evidence="8" key="1">
    <citation type="submission" date="2022-11" db="UniProtKB">
        <authorList>
            <consortium name="WormBaseParasite"/>
        </authorList>
    </citation>
    <scope>IDENTIFICATION</scope>
</reference>
<accession>A0A914RQL8</accession>
<evidence type="ECO:0000256" key="3">
    <source>
        <dbReference type="ARBA" id="ARBA00022989"/>
    </source>
</evidence>
<feature type="chain" id="PRO_5037780660" evidence="6">
    <location>
        <begin position="26"/>
        <end position="341"/>
    </location>
</feature>
<sequence length="341" mass="38721">MPRTFMPYTAQLIVLYAFCLQRSQIQHVRKPSYQVPCWSKSQEHDRYKSKESGNCVTEIISFASNYGYALDVTKAETIWSVIVAILFVGAIVGSLSLELVGEKLGRKRGMYLSFTITAIAVATSMVSFFINSFELYSASRVLTGYSPKECRGFVCMMMGVMVQFGTVIGSILAMPSVFGTVNGWWLIYLVECIIVLFVLLALPLMPESPGYLTLCGDEAAARKSILFFRCYKLDEVDAVLHEIKENLMQNAKALSYGIKDKLVKERSLEWLFPYRWHLAELPLAIVASSFTVDRYGRRPLILITNCAILLLNVTIVLLMYCFNKFHVSYSYSFWPRCSSRR</sequence>